<reference evidence="1 2" key="1">
    <citation type="journal article" date="2011" name="Science">
        <title>The ecoresponsive genome of Daphnia pulex.</title>
        <authorList>
            <person name="Colbourne J.K."/>
            <person name="Pfrender M.E."/>
            <person name="Gilbert D."/>
            <person name="Thomas W.K."/>
            <person name="Tucker A."/>
            <person name="Oakley T.H."/>
            <person name="Tokishita S."/>
            <person name="Aerts A."/>
            <person name="Arnold G.J."/>
            <person name="Basu M.K."/>
            <person name="Bauer D.J."/>
            <person name="Caceres C.E."/>
            <person name="Carmel L."/>
            <person name="Casola C."/>
            <person name="Choi J.H."/>
            <person name="Detter J.C."/>
            <person name="Dong Q."/>
            <person name="Dusheyko S."/>
            <person name="Eads B.D."/>
            <person name="Frohlich T."/>
            <person name="Geiler-Samerotte K.A."/>
            <person name="Gerlach D."/>
            <person name="Hatcher P."/>
            <person name="Jogdeo S."/>
            <person name="Krijgsveld J."/>
            <person name="Kriventseva E.V."/>
            <person name="Kultz D."/>
            <person name="Laforsch C."/>
            <person name="Lindquist E."/>
            <person name="Lopez J."/>
            <person name="Manak J.R."/>
            <person name="Muller J."/>
            <person name="Pangilinan J."/>
            <person name="Patwardhan R.P."/>
            <person name="Pitluck S."/>
            <person name="Pritham E.J."/>
            <person name="Rechtsteiner A."/>
            <person name="Rho M."/>
            <person name="Rogozin I.B."/>
            <person name="Sakarya O."/>
            <person name="Salamov A."/>
            <person name="Schaack S."/>
            <person name="Shapiro H."/>
            <person name="Shiga Y."/>
            <person name="Skalitzky C."/>
            <person name="Smith Z."/>
            <person name="Souvorov A."/>
            <person name="Sung W."/>
            <person name="Tang Z."/>
            <person name="Tsuchiya D."/>
            <person name="Tu H."/>
            <person name="Vos H."/>
            <person name="Wang M."/>
            <person name="Wolf Y.I."/>
            <person name="Yamagata H."/>
            <person name="Yamada T."/>
            <person name="Ye Y."/>
            <person name="Shaw J.R."/>
            <person name="Andrews J."/>
            <person name="Crease T.J."/>
            <person name="Tang H."/>
            <person name="Lucas S.M."/>
            <person name="Robertson H.M."/>
            <person name="Bork P."/>
            <person name="Koonin E.V."/>
            <person name="Zdobnov E.M."/>
            <person name="Grigoriev I.V."/>
            <person name="Lynch M."/>
            <person name="Boore J.L."/>
        </authorList>
    </citation>
    <scope>NUCLEOTIDE SEQUENCE [LARGE SCALE GENOMIC DNA]</scope>
</reference>
<name>E9HS34_DAPPU</name>
<protein>
    <submittedName>
        <fullName evidence="1">Uncharacterized protein</fullName>
    </submittedName>
</protein>
<evidence type="ECO:0000313" key="2">
    <source>
        <dbReference type="Proteomes" id="UP000000305"/>
    </source>
</evidence>
<dbReference type="KEGG" id="dpx:DAPPUDRAFT_117269"/>
<dbReference type="AlphaFoldDB" id="E9HS34"/>
<organism evidence="1 2">
    <name type="scientific">Daphnia pulex</name>
    <name type="common">Water flea</name>
    <dbReference type="NCBI Taxonomy" id="6669"/>
    <lineage>
        <taxon>Eukaryota</taxon>
        <taxon>Metazoa</taxon>
        <taxon>Ecdysozoa</taxon>
        <taxon>Arthropoda</taxon>
        <taxon>Crustacea</taxon>
        <taxon>Branchiopoda</taxon>
        <taxon>Diplostraca</taxon>
        <taxon>Cladocera</taxon>
        <taxon>Anomopoda</taxon>
        <taxon>Daphniidae</taxon>
        <taxon>Daphnia</taxon>
    </lineage>
</organism>
<dbReference type="EMBL" id="GL732744">
    <property type="protein sequence ID" value="EFX65446.1"/>
    <property type="molecule type" value="Genomic_DNA"/>
</dbReference>
<dbReference type="Proteomes" id="UP000000305">
    <property type="component" value="Unassembled WGS sequence"/>
</dbReference>
<gene>
    <name evidence="1" type="ORF">DAPPUDRAFT_117269</name>
</gene>
<dbReference type="HOGENOM" id="CLU_2252709_0_0_1"/>
<accession>E9HS34</accession>
<keyword evidence="2" id="KW-1185">Reference proteome</keyword>
<evidence type="ECO:0000313" key="1">
    <source>
        <dbReference type="EMBL" id="EFX65446.1"/>
    </source>
</evidence>
<dbReference type="InParanoid" id="E9HS34"/>
<sequence>MDGKPGLSEDTPYWDGKHLGLVVPRKTYIKPGEYWHRMNKNEKWEVKNGTLLHPLRVPGDQLLMPKGEIISLVNLRLNCLLAEVFTVIAKKFGDVKLKPTASLA</sequence>
<proteinExistence type="predicted"/>